<proteinExistence type="predicted"/>
<keyword evidence="3" id="KW-1185">Reference proteome</keyword>
<dbReference type="AlphaFoldDB" id="A0AAV9R505"/>
<evidence type="ECO:0000256" key="1">
    <source>
        <dbReference type="SAM" id="MobiDB-lite"/>
    </source>
</evidence>
<accession>A0AAV9R505</accession>
<gene>
    <name evidence="2" type="ORF">CRENBAI_007411</name>
</gene>
<protein>
    <submittedName>
        <fullName evidence="2">Uncharacterized protein</fullName>
    </submittedName>
</protein>
<evidence type="ECO:0000313" key="3">
    <source>
        <dbReference type="Proteomes" id="UP001311232"/>
    </source>
</evidence>
<evidence type="ECO:0000313" key="2">
    <source>
        <dbReference type="EMBL" id="KAK5603437.1"/>
    </source>
</evidence>
<name>A0AAV9R505_9TELE</name>
<reference evidence="2 3" key="1">
    <citation type="submission" date="2021-06" db="EMBL/GenBank/DDBJ databases">
        <authorList>
            <person name="Palmer J.M."/>
        </authorList>
    </citation>
    <scope>NUCLEOTIDE SEQUENCE [LARGE SCALE GENOMIC DNA]</scope>
    <source>
        <strain evidence="2 3">MEX-2019</strain>
        <tissue evidence="2">Muscle</tissue>
    </source>
</reference>
<dbReference type="EMBL" id="JAHHUM010002464">
    <property type="protein sequence ID" value="KAK5603437.1"/>
    <property type="molecule type" value="Genomic_DNA"/>
</dbReference>
<sequence length="138" mass="14910">MSFDAKSFQSVRHRRSEKEEVNGLKHLFDKSTDVCLNHAQSATGPVGGRSCAATFPYTCEGSDSSREHKRSASRNPGCCFLLVASYMASPDPPGFHASRSQPNSYATLSSLTPHAETVSALQQTASSAIKQTRPPSYI</sequence>
<organism evidence="2 3">
    <name type="scientific">Crenichthys baileyi</name>
    <name type="common">White River springfish</name>
    <dbReference type="NCBI Taxonomy" id="28760"/>
    <lineage>
        <taxon>Eukaryota</taxon>
        <taxon>Metazoa</taxon>
        <taxon>Chordata</taxon>
        <taxon>Craniata</taxon>
        <taxon>Vertebrata</taxon>
        <taxon>Euteleostomi</taxon>
        <taxon>Actinopterygii</taxon>
        <taxon>Neopterygii</taxon>
        <taxon>Teleostei</taxon>
        <taxon>Neoteleostei</taxon>
        <taxon>Acanthomorphata</taxon>
        <taxon>Ovalentaria</taxon>
        <taxon>Atherinomorphae</taxon>
        <taxon>Cyprinodontiformes</taxon>
        <taxon>Goodeidae</taxon>
        <taxon>Crenichthys</taxon>
    </lineage>
</organism>
<feature type="region of interest" description="Disordered" evidence="1">
    <location>
        <begin position="1"/>
        <end position="20"/>
    </location>
</feature>
<dbReference type="Proteomes" id="UP001311232">
    <property type="component" value="Unassembled WGS sequence"/>
</dbReference>
<comment type="caution">
    <text evidence="2">The sequence shown here is derived from an EMBL/GenBank/DDBJ whole genome shotgun (WGS) entry which is preliminary data.</text>
</comment>